<dbReference type="EMBL" id="VXKB01000008">
    <property type="protein sequence ID" value="KAA8712980.1"/>
    <property type="molecule type" value="Genomic_DNA"/>
</dbReference>
<comment type="caution">
    <text evidence="2">The sequence shown here is derived from an EMBL/GenBank/DDBJ whole genome shotgun (WGS) entry which is preliminary data.</text>
</comment>
<feature type="region of interest" description="Disordered" evidence="1">
    <location>
        <begin position="74"/>
        <end position="95"/>
    </location>
</feature>
<reference evidence="2 3" key="1">
    <citation type="submission" date="2019-09" db="EMBL/GenBank/DDBJ databases">
        <title>Draft genome sequence of various Type strains from the CCUG.</title>
        <authorList>
            <person name="Pineiro-Iglesias B."/>
            <person name="Tunovic T."/>
            <person name="Unosson C."/>
            <person name="Inganas E."/>
            <person name="Ohlen M."/>
            <person name="Cardew S."/>
            <person name="Jensie-Markopoulos S."/>
            <person name="Salva-Serra F."/>
            <person name="Jaen-Luchoro D."/>
            <person name="Karlsson R."/>
            <person name="Svensson-Stadler L."/>
            <person name="Chun J."/>
            <person name="Moore E."/>
        </authorList>
    </citation>
    <scope>NUCLEOTIDE SEQUENCE [LARGE SCALE GENOMIC DNA]</scope>
    <source>
        <strain evidence="2 3">CCUG 53682T</strain>
    </source>
</reference>
<proteinExistence type="predicted"/>
<evidence type="ECO:0000256" key="1">
    <source>
        <dbReference type="SAM" id="MobiDB-lite"/>
    </source>
</evidence>
<sequence length="95" mass="10300">MRFLPETQTSTLRKEVRALKKAQKNGYSVGEIVTEIARVNSTGNEFADLSKALQQVEYLTGITEYKTVIADGVKGLKPKPKPASSSTLGDDTVLA</sequence>
<organism evidence="2 3">
    <name type="scientific">Morganella psychrotolerans</name>
    <dbReference type="NCBI Taxonomy" id="368603"/>
    <lineage>
        <taxon>Bacteria</taxon>
        <taxon>Pseudomonadati</taxon>
        <taxon>Pseudomonadota</taxon>
        <taxon>Gammaproteobacteria</taxon>
        <taxon>Enterobacterales</taxon>
        <taxon>Morganellaceae</taxon>
        <taxon>Morganella</taxon>
    </lineage>
</organism>
<gene>
    <name evidence="2" type="ORF">F4V73_17845</name>
</gene>
<dbReference type="Proteomes" id="UP000322181">
    <property type="component" value="Unassembled WGS sequence"/>
</dbReference>
<accession>A0A5M9QX19</accession>
<dbReference type="RefSeq" id="WP_067370558.1">
    <property type="nucleotide sequence ID" value="NZ_BAAAFS010000007.1"/>
</dbReference>
<evidence type="ECO:0000313" key="3">
    <source>
        <dbReference type="Proteomes" id="UP000322181"/>
    </source>
</evidence>
<name>A0A5M9QX19_9GAMM</name>
<evidence type="ECO:0000313" key="2">
    <source>
        <dbReference type="EMBL" id="KAA8712980.1"/>
    </source>
</evidence>
<dbReference type="AlphaFoldDB" id="A0A5M9QX19"/>
<protein>
    <submittedName>
        <fullName evidence="2">Uncharacterized protein</fullName>
    </submittedName>
</protein>